<protein>
    <recommendedName>
        <fullName evidence="1">AB hydrolase-1 domain-containing protein</fullName>
    </recommendedName>
</protein>
<dbReference type="SUPFAM" id="SSF53474">
    <property type="entry name" value="alpha/beta-Hydrolases"/>
    <property type="match status" value="1"/>
</dbReference>
<proteinExistence type="predicted"/>
<dbReference type="PROSITE" id="PS51257">
    <property type="entry name" value="PROKAR_LIPOPROTEIN"/>
    <property type="match status" value="1"/>
</dbReference>
<dbReference type="CDD" id="cd00741">
    <property type="entry name" value="Lipase"/>
    <property type="match status" value="1"/>
</dbReference>
<evidence type="ECO:0000259" key="1">
    <source>
        <dbReference type="Pfam" id="PF00561"/>
    </source>
</evidence>
<dbReference type="PRINTS" id="PR00111">
    <property type="entry name" value="ABHYDROLASE"/>
</dbReference>
<organism evidence="2">
    <name type="scientific">hydrothermal vent metagenome</name>
    <dbReference type="NCBI Taxonomy" id="652676"/>
    <lineage>
        <taxon>unclassified sequences</taxon>
        <taxon>metagenomes</taxon>
        <taxon>ecological metagenomes</taxon>
    </lineage>
</organism>
<feature type="domain" description="AB hydrolase-1" evidence="1">
    <location>
        <begin position="67"/>
        <end position="169"/>
    </location>
</feature>
<dbReference type="PANTHER" id="PTHR46438">
    <property type="entry name" value="ALPHA/BETA-HYDROLASES SUPERFAMILY PROTEIN"/>
    <property type="match status" value="1"/>
</dbReference>
<dbReference type="Pfam" id="PF00561">
    <property type="entry name" value="Abhydrolase_1"/>
    <property type="match status" value="1"/>
</dbReference>
<dbReference type="Gene3D" id="3.40.50.1820">
    <property type="entry name" value="alpha/beta hydrolase"/>
    <property type="match status" value="1"/>
</dbReference>
<feature type="non-terminal residue" evidence="2">
    <location>
        <position position="171"/>
    </location>
</feature>
<accession>A0A3B1DW49</accession>
<dbReference type="InterPro" id="IPR029058">
    <property type="entry name" value="AB_hydrolase_fold"/>
</dbReference>
<dbReference type="InterPro" id="IPR000073">
    <property type="entry name" value="AB_hydrolase_1"/>
</dbReference>
<gene>
    <name evidence="2" type="ORF">MNBD_PLANCTO02-1844</name>
</gene>
<name>A0A3B1DW49_9ZZZZ</name>
<dbReference type="EMBL" id="UOGL01000049">
    <property type="protein sequence ID" value="VAX36325.1"/>
    <property type="molecule type" value="Genomic_DNA"/>
</dbReference>
<evidence type="ECO:0000313" key="2">
    <source>
        <dbReference type="EMBL" id="VAX36325.1"/>
    </source>
</evidence>
<sequence>MGYKLFAISLSICLVVMSSGCALLGTSCPLLNASGWTNTAAPLQPIVAESSLSKIKLHTTTQGTGSPVLLIHGFGSSSYTWRHMVGPLSKNHTVITVDLKGFGHSPKPFDNAYSAKDQAKLIVDLIEERDLYNLVIVGHSFGGGVALLTTLELQHRETSRLSGLVLVDSMA</sequence>
<reference evidence="2" key="1">
    <citation type="submission" date="2018-06" db="EMBL/GenBank/DDBJ databases">
        <authorList>
            <person name="Zhirakovskaya E."/>
        </authorList>
    </citation>
    <scope>NUCLEOTIDE SEQUENCE</scope>
</reference>
<dbReference type="AlphaFoldDB" id="A0A3B1DW49"/>